<dbReference type="SUPFAM" id="SSF100950">
    <property type="entry name" value="NagB/RpiA/CoA transferase-like"/>
    <property type="match status" value="1"/>
</dbReference>
<dbReference type="InterPro" id="IPR037171">
    <property type="entry name" value="NagB/RpiA_transferase-like"/>
</dbReference>
<evidence type="ECO:0000256" key="2">
    <source>
        <dbReference type="ARBA" id="ARBA00002681"/>
    </source>
</evidence>
<feature type="domain" description="Glucosamine/galactosamine-6-phosphate isomerase" evidence="8">
    <location>
        <begin position="9"/>
        <end position="214"/>
    </location>
</feature>
<dbReference type="UniPathway" id="UPA00115">
    <property type="reaction ID" value="UER00409"/>
</dbReference>
<evidence type="ECO:0000256" key="5">
    <source>
        <dbReference type="ARBA" id="ARBA00013198"/>
    </source>
</evidence>
<sequence>MCAEIVTYPDRELLALSLADRIAGELRQQLEAVGPASLCVPGGSTPAPMFKALSGLPLDWANITLFLNDERWVPASNPRSNSAMLRETLMNGPAASADYLDLYTGDATPEDAAPALSERIKALMPITVLVLGMGDDMHTASLFPRADGLERLLAADAPPVMAAAGGAEPRITLTAPALLSAMSIHILITGSQKRAALETATGANPIDAPISAFLRNATVHYAD</sequence>
<dbReference type="PANTHER" id="PTHR11054">
    <property type="entry name" value="6-PHOSPHOGLUCONOLACTONASE"/>
    <property type="match status" value="1"/>
</dbReference>
<dbReference type="InterPro" id="IPR006148">
    <property type="entry name" value="Glc/Gal-6P_isomerase"/>
</dbReference>
<dbReference type="EMBL" id="VAFL01000001">
    <property type="protein sequence ID" value="TKW68734.1"/>
    <property type="molecule type" value="Genomic_DNA"/>
</dbReference>
<dbReference type="GO" id="GO:0005975">
    <property type="term" value="P:carbohydrate metabolic process"/>
    <property type="evidence" value="ECO:0007669"/>
    <property type="project" value="UniProtKB-UniRule"/>
</dbReference>
<dbReference type="AlphaFoldDB" id="A0A533IDN7"/>
<comment type="pathway">
    <text evidence="3 7">Carbohydrate degradation; pentose phosphate pathway; D-ribulose 5-phosphate from D-glucose 6-phosphate (oxidative stage): step 2/3.</text>
</comment>
<evidence type="ECO:0000256" key="6">
    <source>
        <dbReference type="ARBA" id="ARBA00020337"/>
    </source>
</evidence>
<keyword evidence="7 9" id="KW-0378">Hydrolase</keyword>
<dbReference type="InterPro" id="IPR005900">
    <property type="entry name" value="6-phosphogluconolactonase_DevB"/>
</dbReference>
<dbReference type="GO" id="GO:0017057">
    <property type="term" value="F:6-phosphogluconolactonase activity"/>
    <property type="evidence" value="ECO:0007669"/>
    <property type="project" value="UniProtKB-UniRule"/>
</dbReference>
<dbReference type="Gene3D" id="3.40.50.1360">
    <property type="match status" value="1"/>
</dbReference>
<evidence type="ECO:0000313" key="10">
    <source>
        <dbReference type="Proteomes" id="UP000315344"/>
    </source>
</evidence>
<dbReference type="PANTHER" id="PTHR11054:SF0">
    <property type="entry name" value="6-PHOSPHOGLUCONOLACTONASE"/>
    <property type="match status" value="1"/>
</dbReference>
<evidence type="ECO:0000256" key="4">
    <source>
        <dbReference type="ARBA" id="ARBA00010662"/>
    </source>
</evidence>
<accession>A0A533IDN7</accession>
<comment type="catalytic activity">
    <reaction evidence="1 7">
        <text>6-phospho-D-glucono-1,5-lactone + H2O = 6-phospho-D-gluconate + H(+)</text>
        <dbReference type="Rhea" id="RHEA:12556"/>
        <dbReference type="ChEBI" id="CHEBI:15377"/>
        <dbReference type="ChEBI" id="CHEBI:15378"/>
        <dbReference type="ChEBI" id="CHEBI:57955"/>
        <dbReference type="ChEBI" id="CHEBI:58759"/>
        <dbReference type="EC" id="3.1.1.31"/>
    </reaction>
</comment>
<comment type="caution">
    <text evidence="9">The sequence shown here is derived from an EMBL/GenBank/DDBJ whole genome shotgun (WGS) entry which is preliminary data.</text>
</comment>
<gene>
    <name evidence="7 9" type="primary">pgl</name>
    <name evidence="9" type="ORF">DI616_01710</name>
</gene>
<dbReference type="InterPro" id="IPR039104">
    <property type="entry name" value="6PGL"/>
</dbReference>
<proteinExistence type="inferred from homology"/>
<comment type="function">
    <text evidence="2 7">Hydrolysis of 6-phosphogluconolactone to 6-phosphogluconate.</text>
</comment>
<dbReference type="Proteomes" id="UP000315344">
    <property type="component" value="Unassembled WGS sequence"/>
</dbReference>
<organism evidence="9 10">
    <name type="scientific">Paracoccus denitrificans</name>
    <dbReference type="NCBI Taxonomy" id="266"/>
    <lineage>
        <taxon>Bacteria</taxon>
        <taxon>Pseudomonadati</taxon>
        <taxon>Pseudomonadota</taxon>
        <taxon>Alphaproteobacteria</taxon>
        <taxon>Rhodobacterales</taxon>
        <taxon>Paracoccaceae</taxon>
        <taxon>Paracoccus</taxon>
    </lineage>
</organism>
<evidence type="ECO:0000313" key="9">
    <source>
        <dbReference type="EMBL" id="TKW68734.1"/>
    </source>
</evidence>
<name>A0A533IDN7_PARDE</name>
<evidence type="ECO:0000259" key="8">
    <source>
        <dbReference type="Pfam" id="PF01182"/>
    </source>
</evidence>
<reference evidence="9 10" key="1">
    <citation type="journal article" date="2017" name="Nat. Commun.">
        <title>In situ click chemistry generation of cyclooxygenase-2 inhibitors.</title>
        <authorList>
            <person name="Bhardwaj A."/>
            <person name="Kaur J."/>
            <person name="Wuest M."/>
            <person name="Wuest F."/>
        </authorList>
    </citation>
    <scope>NUCLEOTIDE SEQUENCE [LARGE SCALE GENOMIC DNA]</scope>
    <source>
        <strain evidence="9">S2_012_000_R3_94</strain>
    </source>
</reference>
<dbReference type="GO" id="GO:0006098">
    <property type="term" value="P:pentose-phosphate shunt"/>
    <property type="evidence" value="ECO:0007669"/>
    <property type="project" value="UniProtKB-UniPathway"/>
</dbReference>
<dbReference type="NCBIfam" id="TIGR01198">
    <property type="entry name" value="pgl"/>
    <property type="match status" value="1"/>
</dbReference>
<evidence type="ECO:0000256" key="3">
    <source>
        <dbReference type="ARBA" id="ARBA00004961"/>
    </source>
</evidence>
<protein>
    <recommendedName>
        <fullName evidence="6 7">6-phosphogluconolactonase</fullName>
        <shortName evidence="7">6PGL</shortName>
        <ecNumber evidence="5 7">3.1.1.31</ecNumber>
    </recommendedName>
</protein>
<evidence type="ECO:0000256" key="1">
    <source>
        <dbReference type="ARBA" id="ARBA00000832"/>
    </source>
</evidence>
<evidence type="ECO:0000256" key="7">
    <source>
        <dbReference type="RuleBase" id="RU365095"/>
    </source>
</evidence>
<dbReference type="Pfam" id="PF01182">
    <property type="entry name" value="Glucosamine_iso"/>
    <property type="match status" value="1"/>
</dbReference>
<dbReference type="EC" id="3.1.1.31" evidence="5 7"/>
<dbReference type="CDD" id="cd01400">
    <property type="entry name" value="6PGL"/>
    <property type="match status" value="1"/>
</dbReference>
<comment type="similarity">
    <text evidence="4 7">Belongs to the glucosamine/galactosamine-6-phosphate isomerase family. 6-phosphogluconolactonase subfamily.</text>
</comment>